<dbReference type="AlphaFoldDB" id="A0A9P4R421"/>
<sequence length="622" mass="65087">MTENRANSGVRNLRAMFETQNASPEPRGRSPASHNDPADNDSRPTSKIRASFVSVERPGDQVPKDLGATKSTPGGINDPHAHRRGSFSISDGFPEDDVNELKRVVSEEKENTLIPEEAVASRESSRPAPPIRQTSSTMPNLGAIMKGSDFPEPSDTPNVQQSSDTQAGAKAKDTLEELTPKAATEPVPVPQSIEAKAEHSDKPASGAQEKVAVPPEDLKDEPAIKDVQETPVPKEQAPPLESAQNETLHAPATPAAPAALEPETNGTTSQLEPTAKTVGKKPAAISTSTPKTTSSKITTSAKSPLPKSPGVGVSRPPKTPTTPKVAPSASTARSPLPTTIPPKTAGPSKEPAKAAAPKPSRQSLRPSTTATASSATAKTKLPVQEAKKQAVPKPAPAPKENTSTSPGGFKKPRPKSPTRPVRLPSHLTAPTASSKAKHEEEQQKVARRPSTATRTAPKPAPTAHKPSRQSLAPSSASTTTQRPESRTSTKGAPGASFLERMQRPTAASQKKVHEKLASPPRKGSSAQASSKSRTGQESVIAKGKKKMSEVASKAKEAVTNGHGEDEAHAEPEEPADPAATNGTPVDAQAPEEPVPTGQDTPEQVESSAVELQTPNFEGQAIR</sequence>
<evidence type="ECO:0000256" key="1">
    <source>
        <dbReference type="SAM" id="MobiDB-lite"/>
    </source>
</evidence>
<comment type="caution">
    <text evidence="2">The sequence shown here is derived from an EMBL/GenBank/DDBJ whole genome shotgun (WGS) entry which is preliminary data.</text>
</comment>
<name>A0A9P4R421_9PLEO</name>
<feature type="compositionally biased region" description="Polar residues" evidence="1">
    <location>
        <begin position="597"/>
        <end position="616"/>
    </location>
</feature>
<feature type="compositionally biased region" description="Low complexity" evidence="1">
    <location>
        <begin position="282"/>
        <end position="304"/>
    </location>
</feature>
<feature type="compositionally biased region" description="Low complexity" evidence="1">
    <location>
        <begin position="246"/>
        <end position="264"/>
    </location>
</feature>
<proteinExistence type="predicted"/>
<evidence type="ECO:0000313" key="3">
    <source>
        <dbReference type="Proteomes" id="UP000799444"/>
    </source>
</evidence>
<protein>
    <submittedName>
        <fullName evidence="2">Uncharacterized protein</fullName>
    </submittedName>
</protein>
<keyword evidence="3" id="KW-1185">Reference proteome</keyword>
<feature type="compositionally biased region" description="Low complexity" evidence="1">
    <location>
        <begin position="347"/>
        <end position="360"/>
    </location>
</feature>
<feature type="compositionally biased region" description="Basic and acidic residues" evidence="1">
    <location>
        <begin position="546"/>
        <end position="571"/>
    </location>
</feature>
<evidence type="ECO:0000313" key="2">
    <source>
        <dbReference type="EMBL" id="KAF2738369.1"/>
    </source>
</evidence>
<feature type="compositionally biased region" description="Polar residues" evidence="1">
    <location>
        <begin position="1"/>
        <end position="10"/>
    </location>
</feature>
<feature type="region of interest" description="Disordered" evidence="1">
    <location>
        <begin position="1"/>
        <end position="622"/>
    </location>
</feature>
<dbReference type="Proteomes" id="UP000799444">
    <property type="component" value="Unassembled WGS sequence"/>
</dbReference>
<feature type="compositionally biased region" description="Basic and acidic residues" evidence="1">
    <location>
        <begin position="216"/>
        <end position="228"/>
    </location>
</feature>
<feature type="compositionally biased region" description="Polar residues" evidence="1">
    <location>
        <begin position="155"/>
        <end position="166"/>
    </location>
</feature>
<dbReference type="EMBL" id="ML996109">
    <property type="protein sequence ID" value="KAF2738369.1"/>
    <property type="molecule type" value="Genomic_DNA"/>
</dbReference>
<organism evidence="2 3">
    <name type="scientific">Polyplosphaeria fusca</name>
    <dbReference type="NCBI Taxonomy" id="682080"/>
    <lineage>
        <taxon>Eukaryota</taxon>
        <taxon>Fungi</taxon>
        <taxon>Dikarya</taxon>
        <taxon>Ascomycota</taxon>
        <taxon>Pezizomycotina</taxon>
        <taxon>Dothideomycetes</taxon>
        <taxon>Pleosporomycetidae</taxon>
        <taxon>Pleosporales</taxon>
        <taxon>Tetraplosphaeriaceae</taxon>
        <taxon>Polyplosphaeria</taxon>
    </lineage>
</organism>
<feature type="compositionally biased region" description="Polar residues" evidence="1">
    <location>
        <begin position="468"/>
        <end position="490"/>
    </location>
</feature>
<dbReference type="OrthoDB" id="3600083at2759"/>
<feature type="compositionally biased region" description="Polar residues" evidence="1">
    <location>
        <begin position="524"/>
        <end position="537"/>
    </location>
</feature>
<feature type="compositionally biased region" description="Low complexity" evidence="1">
    <location>
        <begin position="313"/>
        <end position="332"/>
    </location>
</feature>
<accession>A0A9P4R421</accession>
<feature type="compositionally biased region" description="Basic and acidic residues" evidence="1">
    <location>
        <begin position="170"/>
        <end position="179"/>
    </location>
</feature>
<gene>
    <name evidence="2" type="ORF">EJ04DRAFT_509545</name>
</gene>
<reference evidence="2" key="1">
    <citation type="journal article" date="2020" name="Stud. Mycol.">
        <title>101 Dothideomycetes genomes: a test case for predicting lifestyles and emergence of pathogens.</title>
        <authorList>
            <person name="Haridas S."/>
            <person name="Albert R."/>
            <person name="Binder M."/>
            <person name="Bloem J."/>
            <person name="Labutti K."/>
            <person name="Salamov A."/>
            <person name="Andreopoulos B."/>
            <person name="Baker S."/>
            <person name="Barry K."/>
            <person name="Bills G."/>
            <person name="Bluhm B."/>
            <person name="Cannon C."/>
            <person name="Castanera R."/>
            <person name="Culley D."/>
            <person name="Daum C."/>
            <person name="Ezra D."/>
            <person name="Gonzalez J."/>
            <person name="Henrissat B."/>
            <person name="Kuo A."/>
            <person name="Liang C."/>
            <person name="Lipzen A."/>
            <person name="Lutzoni F."/>
            <person name="Magnuson J."/>
            <person name="Mondo S."/>
            <person name="Nolan M."/>
            <person name="Ohm R."/>
            <person name="Pangilinan J."/>
            <person name="Park H.-J."/>
            <person name="Ramirez L."/>
            <person name="Alfaro M."/>
            <person name="Sun H."/>
            <person name="Tritt A."/>
            <person name="Yoshinaga Y."/>
            <person name="Zwiers L.-H."/>
            <person name="Turgeon B."/>
            <person name="Goodwin S."/>
            <person name="Spatafora J."/>
            <person name="Crous P."/>
            <person name="Grigoriev I."/>
        </authorList>
    </citation>
    <scope>NUCLEOTIDE SEQUENCE</scope>
    <source>
        <strain evidence="2">CBS 125425</strain>
    </source>
</reference>
<feature type="compositionally biased region" description="Low complexity" evidence="1">
    <location>
        <begin position="448"/>
        <end position="464"/>
    </location>
</feature>
<feature type="compositionally biased region" description="Low complexity" evidence="1">
    <location>
        <begin position="367"/>
        <end position="380"/>
    </location>
</feature>
<feature type="compositionally biased region" description="Basic and acidic residues" evidence="1">
    <location>
        <begin position="99"/>
        <end position="111"/>
    </location>
</feature>